<dbReference type="AlphaFoldDB" id="A0A2X3W5J1"/>
<evidence type="ECO:0000313" key="2">
    <source>
        <dbReference type="Proteomes" id="UP000249495"/>
    </source>
</evidence>
<dbReference type="SUPFAM" id="SSF53474">
    <property type="entry name" value="alpha/beta-Hydrolases"/>
    <property type="match status" value="1"/>
</dbReference>
<keyword evidence="2" id="KW-1185">Reference proteome</keyword>
<dbReference type="STRING" id="1123303.GCA_000372425_00913"/>
<proteinExistence type="predicted"/>
<protein>
    <submittedName>
        <fullName evidence="1">Lipase</fullName>
    </submittedName>
</protein>
<reference evidence="1 2" key="1">
    <citation type="submission" date="2018-06" db="EMBL/GenBank/DDBJ databases">
        <authorList>
            <consortium name="Pathogen Informatics"/>
            <person name="Doyle S."/>
        </authorList>
    </citation>
    <scope>NUCLEOTIDE SEQUENCE [LARGE SCALE GENOMIC DNA]</scope>
    <source>
        <strain evidence="1 2">NCTC12278</strain>
    </source>
</reference>
<evidence type="ECO:0000313" key="1">
    <source>
        <dbReference type="EMBL" id="SQF40817.1"/>
    </source>
</evidence>
<gene>
    <name evidence="1" type="ORF">NCTC12278_01396</name>
</gene>
<organism evidence="1 2">
    <name type="scientific">Streptococcus ferus</name>
    <dbReference type="NCBI Taxonomy" id="1345"/>
    <lineage>
        <taxon>Bacteria</taxon>
        <taxon>Bacillati</taxon>
        <taxon>Bacillota</taxon>
        <taxon>Bacilli</taxon>
        <taxon>Lactobacillales</taxon>
        <taxon>Streptococcaceae</taxon>
        <taxon>Streptococcus</taxon>
    </lineage>
</organism>
<dbReference type="RefSeq" id="WP_018030243.1">
    <property type="nucleotide sequence ID" value="NZ_LS483343.1"/>
</dbReference>
<accession>A0A2X3W5J1</accession>
<dbReference type="InterPro" id="IPR029058">
    <property type="entry name" value="AB_hydrolase_fold"/>
</dbReference>
<dbReference type="Proteomes" id="UP000249495">
    <property type="component" value="Chromosome 1"/>
</dbReference>
<sequence>MPNSNIATLDASNLSYEFEKARIDGATDSNIVQKARKNNKSIPSNLVYLEDTYDKATGTSATAFQDKQTGEIIIAYTGTNVESDGLNDVVESDFFGIVTASGDHYQPAFDFYEKIEKKYGSRITLTGHSLGGNLAQRVALKYNVQNTVVYNAAPLYLEGLISSRDKILDYLLPDESVREKILKEQKRFTGQVTRIRTEKDPLNKWANRFGGVYLGKEYTLDASGGHGLDPAITGDKAQLAQLDTILSTKRPEKMTAFEQKQLAILQSAQTSLLSVAALKESFMADGSLNSHERFYLDSLQASTIASAMTSAVSAGNDEITANSEKAVDEAEALYQKTKTIPWFVTELSAEEVQAAYEEAGVTYDSIVTKTQKHFDKTVTKMSAIETAFSNLESRIQTGIEEAVAADESLAGDINQWTSSM</sequence>
<name>A0A2X3W5J1_9STRE</name>
<dbReference type="KEGG" id="sfer:NCTC12278_01396"/>
<dbReference type="ESTHER" id="9stre-a0a2x3w5j1">
    <property type="family name" value="T7SS-TslA"/>
</dbReference>
<dbReference type="EMBL" id="LS483343">
    <property type="protein sequence ID" value="SQF40817.1"/>
    <property type="molecule type" value="Genomic_DNA"/>
</dbReference>
<dbReference type="Gene3D" id="3.40.50.1820">
    <property type="entry name" value="alpha/beta hydrolase"/>
    <property type="match status" value="1"/>
</dbReference>
<dbReference type="Pfam" id="PF26363">
    <property type="entry name" value="Phospholipase-like"/>
    <property type="match status" value="1"/>
</dbReference>
<dbReference type="OrthoDB" id="2413412at2"/>